<dbReference type="AlphaFoldDB" id="R7QGU6"/>
<accession>R7QGU6</accession>
<protein>
    <submittedName>
        <fullName evidence="1">Uncharacterized protein</fullName>
    </submittedName>
</protein>
<evidence type="ECO:0000313" key="2">
    <source>
        <dbReference type="Proteomes" id="UP000012073"/>
    </source>
</evidence>
<dbReference type="EMBL" id="HG001831">
    <property type="protein sequence ID" value="CDF37304.1"/>
    <property type="molecule type" value="Genomic_DNA"/>
</dbReference>
<gene>
    <name evidence="1" type="ORF">CHC_T00005441001</name>
</gene>
<dbReference type="Gramene" id="CDF37304">
    <property type="protein sequence ID" value="CDF37304"/>
    <property type="gene ID" value="CHC_T00005441001"/>
</dbReference>
<proteinExistence type="predicted"/>
<reference evidence="2" key="1">
    <citation type="journal article" date="2013" name="Proc. Natl. Acad. Sci. U.S.A.">
        <title>Genome structure and metabolic features in the red seaweed Chondrus crispus shed light on evolution of the Archaeplastida.</title>
        <authorList>
            <person name="Collen J."/>
            <person name="Porcel B."/>
            <person name="Carre W."/>
            <person name="Ball S.G."/>
            <person name="Chaparro C."/>
            <person name="Tonon T."/>
            <person name="Barbeyron T."/>
            <person name="Michel G."/>
            <person name="Noel B."/>
            <person name="Valentin K."/>
            <person name="Elias M."/>
            <person name="Artiguenave F."/>
            <person name="Arun A."/>
            <person name="Aury J.M."/>
            <person name="Barbosa-Neto J.F."/>
            <person name="Bothwell J.H."/>
            <person name="Bouget F.Y."/>
            <person name="Brillet L."/>
            <person name="Cabello-Hurtado F."/>
            <person name="Capella-Gutierrez S."/>
            <person name="Charrier B."/>
            <person name="Cladiere L."/>
            <person name="Cock J.M."/>
            <person name="Coelho S.M."/>
            <person name="Colleoni C."/>
            <person name="Czjzek M."/>
            <person name="Da Silva C."/>
            <person name="Delage L."/>
            <person name="Denoeud F."/>
            <person name="Deschamps P."/>
            <person name="Dittami S.M."/>
            <person name="Gabaldon T."/>
            <person name="Gachon C.M."/>
            <person name="Groisillier A."/>
            <person name="Herve C."/>
            <person name="Jabbari K."/>
            <person name="Katinka M."/>
            <person name="Kloareg B."/>
            <person name="Kowalczyk N."/>
            <person name="Labadie K."/>
            <person name="Leblanc C."/>
            <person name="Lopez P.J."/>
            <person name="McLachlan D.H."/>
            <person name="Meslet-Cladiere L."/>
            <person name="Moustafa A."/>
            <person name="Nehr Z."/>
            <person name="Nyvall Collen P."/>
            <person name="Panaud O."/>
            <person name="Partensky F."/>
            <person name="Poulain J."/>
            <person name="Rensing S.A."/>
            <person name="Rousvoal S."/>
            <person name="Samson G."/>
            <person name="Symeonidi A."/>
            <person name="Weissenbach J."/>
            <person name="Zambounis A."/>
            <person name="Wincker P."/>
            <person name="Boyen C."/>
        </authorList>
    </citation>
    <scope>NUCLEOTIDE SEQUENCE [LARGE SCALE GENOMIC DNA]</scope>
    <source>
        <strain evidence="2">cv. Stackhouse</strain>
    </source>
</reference>
<dbReference type="RefSeq" id="XP_005717123.1">
    <property type="nucleotide sequence ID" value="XM_005717066.1"/>
</dbReference>
<dbReference type="Proteomes" id="UP000012073">
    <property type="component" value="Unassembled WGS sequence"/>
</dbReference>
<organism evidence="1 2">
    <name type="scientific">Chondrus crispus</name>
    <name type="common">Carrageen Irish moss</name>
    <name type="synonym">Polymorpha crispa</name>
    <dbReference type="NCBI Taxonomy" id="2769"/>
    <lineage>
        <taxon>Eukaryota</taxon>
        <taxon>Rhodophyta</taxon>
        <taxon>Florideophyceae</taxon>
        <taxon>Rhodymeniophycidae</taxon>
        <taxon>Gigartinales</taxon>
        <taxon>Gigartinaceae</taxon>
        <taxon>Chondrus</taxon>
    </lineage>
</organism>
<sequence length="156" mass="18285">MTVYFARCFPQRNTANDQAHGKGYIRFLRYEIMFSHLNLWLELKLMTPSYDNLISLKNKHALAHISVNSVERGRHAFEGRNLLLLPLIPTMPYSIRTLHIYLQCDIIYILAICNQIAAFKLSSHFMKHLDALLIDGQVYLFYSPEFVFLVFRHPIP</sequence>
<keyword evidence="2" id="KW-1185">Reference proteome</keyword>
<dbReference type="KEGG" id="ccp:CHC_T00005441001"/>
<name>R7QGU6_CHOCR</name>
<evidence type="ECO:0000313" key="1">
    <source>
        <dbReference type="EMBL" id="CDF37304.1"/>
    </source>
</evidence>
<dbReference type="GeneID" id="17324840"/>